<sequence>MDQFDRERVERAARIYASNRDAGLALGIAPGSFGRLCRRFGIETPQVRRKRKAGHRPPALAA</sequence>
<organism evidence="1">
    <name type="scientific">marine metagenome</name>
    <dbReference type="NCBI Taxonomy" id="408172"/>
    <lineage>
        <taxon>unclassified sequences</taxon>
        <taxon>metagenomes</taxon>
        <taxon>ecological metagenomes</taxon>
    </lineage>
</organism>
<gene>
    <name evidence="1" type="ORF">METZ01_LOCUS332354</name>
</gene>
<reference evidence="1" key="1">
    <citation type="submission" date="2018-05" db="EMBL/GenBank/DDBJ databases">
        <authorList>
            <person name="Lanie J.A."/>
            <person name="Ng W.-L."/>
            <person name="Kazmierczak K.M."/>
            <person name="Andrzejewski T.M."/>
            <person name="Davidsen T.M."/>
            <person name="Wayne K.J."/>
            <person name="Tettelin H."/>
            <person name="Glass J.I."/>
            <person name="Rusch D."/>
            <person name="Podicherti R."/>
            <person name="Tsui H.-C.T."/>
            <person name="Winkler M.E."/>
        </authorList>
    </citation>
    <scope>NUCLEOTIDE SEQUENCE</scope>
</reference>
<evidence type="ECO:0000313" key="1">
    <source>
        <dbReference type="EMBL" id="SVC79500.1"/>
    </source>
</evidence>
<evidence type="ECO:0008006" key="2">
    <source>
        <dbReference type="Google" id="ProtNLM"/>
    </source>
</evidence>
<dbReference type="AlphaFoldDB" id="A0A382Q3E6"/>
<protein>
    <recommendedName>
        <fullName evidence="2">DNA binding HTH domain-containing protein</fullName>
    </recommendedName>
</protein>
<name>A0A382Q3E6_9ZZZZ</name>
<dbReference type="EMBL" id="UINC01111350">
    <property type="protein sequence ID" value="SVC79500.1"/>
    <property type="molecule type" value="Genomic_DNA"/>
</dbReference>
<accession>A0A382Q3E6</accession>
<proteinExistence type="predicted"/>